<protein>
    <recommendedName>
        <fullName evidence="6">ABC-2 type transporter transmembrane domain-containing protein</fullName>
    </recommendedName>
</protein>
<dbReference type="GO" id="GO:0016020">
    <property type="term" value="C:membrane"/>
    <property type="evidence" value="ECO:0007669"/>
    <property type="project" value="UniProtKB-SubCell"/>
</dbReference>
<comment type="subcellular location">
    <subcellularLocation>
        <location evidence="1">Membrane</location>
        <topology evidence="1">Multi-pass membrane protein</topology>
    </subcellularLocation>
</comment>
<comment type="caution">
    <text evidence="7">The sequence shown here is derived from an EMBL/GenBank/DDBJ whole genome shotgun (WGS) entry which is preliminary data.</text>
</comment>
<evidence type="ECO:0000256" key="2">
    <source>
        <dbReference type="ARBA" id="ARBA00022692"/>
    </source>
</evidence>
<dbReference type="Pfam" id="PF12698">
    <property type="entry name" value="ABC2_membrane_3"/>
    <property type="match status" value="1"/>
</dbReference>
<organism evidence="7 8">
    <name type="scientific">candidate division WS6 bacterium GW2011_GWC2_36_7</name>
    <dbReference type="NCBI Taxonomy" id="1619091"/>
    <lineage>
        <taxon>Bacteria</taxon>
        <taxon>Candidatus Dojkabacteria</taxon>
    </lineage>
</organism>
<evidence type="ECO:0000313" key="7">
    <source>
        <dbReference type="EMBL" id="KKQ11162.1"/>
    </source>
</evidence>
<feature type="transmembrane region" description="Helical" evidence="5">
    <location>
        <begin position="100"/>
        <end position="117"/>
    </location>
</feature>
<evidence type="ECO:0000256" key="4">
    <source>
        <dbReference type="ARBA" id="ARBA00023136"/>
    </source>
</evidence>
<dbReference type="AlphaFoldDB" id="A0A0G0F062"/>
<feature type="transmembrane region" description="Helical" evidence="5">
    <location>
        <begin position="123"/>
        <end position="141"/>
    </location>
</feature>
<evidence type="ECO:0000259" key="6">
    <source>
        <dbReference type="Pfam" id="PF12698"/>
    </source>
</evidence>
<evidence type="ECO:0000313" key="8">
    <source>
        <dbReference type="Proteomes" id="UP000034075"/>
    </source>
</evidence>
<sequence>MIETILSIVDKKSLMFGKMIGLMGVMFVQLSTWLVLGLGIYKVVMGKFSLPIPIDFTNIDLSLLPLNIFLILMGFLFFAAIMTGTGAVGTGAEDSRNLSSIFIILSIFPIYLMQLLITDPNGTIATVLSYFPFTSFMVLLIRNSFGALPLPELILGIFTSVVYVVAAMYIAMKLFELGCLMYNRRPSLKEVLGYMNIKPFKK</sequence>
<evidence type="ECO:0000256" key="5">
    <source>
        <dbReference type="SAM" id="Phobius"/>
    </source>
</evidence>
<reference evidence="7 8" key="1">
    <citation type="journal article" date="2015" name="Nature">
        <title>rRNA introns, odd ribosomes, and small enigmatic genomes across a large radiation of phyla.</title>
        <authorList>
            <person name="Brown C.T."/>
            <person name="Hug L.A."/>
            <person name="Thomas B.C."/>
            <person name="Sharon I."/>
            <person name="Castelle C.J."/>
            <person name="Singh A."/>
            <person name="Wilkins M.J."/>
            <person name="Williams K.H."/>
            <person name="Banfield J.F."/>
        </authorList>
    </citation>
    <scope>NUCLEOTIDE SEQUENCE [LARGE SCALE GENOMIC DNA]</scope>
</reference>
<feature type="transmembrane region" description="Helical" evidence="5">
    <location>
        <begin position="20"/>
        <end position="44"/>
    </location>
</feature>
<feature type="domain" description="ABC-2 type transporter transmembrane" evidence="6">
    <location>
        <begin position="2"/>
        <end position="168"/>
    </location>
</feature>
<dbReference type="GO" id="GO:0140359">
    <property type="term" value="F:ABC-type transporter activity"/>
    <property type="evidence" value="ECO:0007669"/>
    <property type="project" value="InterPro"/>
</dbReference>
<feature type="transmembrane region" description="Helical" evidence="5">
    <location>
        <begin position="64"/>
        <end position="88"/>
    </location>
</feature>
<keyword evidence="4 5" id="KW-0472">Membrane</keyword>
<gene>
    <name evidence="7" type="ORF">US24_C0039G0001</name>
</gene>
<dbReference type="InterPro" id="IPR013525">
    <property type="entry name" value="ABC2_TM"/>
</dbReference>
<dbReference type="EMBL" id="LBSF01000039">
    <property type="protein sequence ID" value="KKQ11162.1"/>
    <property type="molecule type" value="Genomic_DNA"/>
</dbReference>
<name>A0A0G0F062_9BACT</name>
<keyword evidence="2 5" id="KW-0812">Transmembrane</keyword>
<feature type="transmembrane region" description="Helical" evidence="5">
    <location>
        <begin position="153"/>
        <end position="172"/>
    </location>
</feature>
<evidence type="ECO:0000256" key="3">
    <source>
        <dbReference type="ARBA" id="ARBA00022989"/>
    </source>
</evidence>
<proteinExistence type="predicted"/>
<dbReference type="Proteomes" id="UP000034075">
    <property type="component" value="Unassembled WGS sequence"/>
</dbReference>
<evidence type="ECO:0000256" key="1">
    <source>
        <dbReference type="ARBA" id="ARBA00004141"/>
    </source>
</evidence>
<keyword evidence="3 5" id="KW-1133">Transmembrane helix</keyword>
<accession>A0A0G0F062</accession>